<dbReference type="NCBIfam" id="TIGR00996">
    <property type="entry name" value="Mtu_fam_mce"/>
    <property type="match status" value="1"/>
</dbReference>
<dbReference type="GO" id="GO:0005576">
    <property type="term" value="C:extracellular region"/>
    <property type="evidence" value="ECO:0007669"/>
    <property type="project" value="TreeGrafter"/>
</dbReference>
<evidence type="ECO:0000313" key="4">
    <source>
        <dbReference type="Proteomes" id="UP000430146"/>
    </source>
</evidence>
<keyword evidence="4" id="KW-1185">Reference proteome</keyword>
<dbReference type="InterPro" id="IPR005693">
    <property type="entry name" value="Mce"/>
</dbReference>
<evidence type="ECO:0000313" key="3">
    <source>
        <dbReference type="EMBL" id="CAA0124555.1"/>
    </source>
</evidence>
<name>A0A5S9QWX9_MYCVN</name>
<dbReference type="Proteomes" id="UP000430146">
    <property type="component" value="Unassembled WGS sequence"/>
</dbReference>
<dbReference type="RefSeq" id="WP_159231744.1">
    <property type="nucleotide sequence ID" value="NZ_CACSIP010000023.1"/>
</dbReference>
<dbReference type="EMBL" id="CACSIP010000023">
    <property type="protein sequence ID" value="CAA0124555.1"/>
    <property type="molecule type" value="Genomic_DNA"/>
</dbReference>
<dbReference type="PANTHER" id="PTHR33371">
    <property type="entry name" value="INTERMEMBRANE PHOSPHOLIPID TRANSPORT SYSTEM BINDING PROTEIN MLAD-RELATED"/>
    <property type="match status" value="1"/>
</dbReference>
<dbReference type="InterPro" id="IPR003399">
    <property type="entry name" value="Mce/MlaD"/>
</dbReference>
<gene>
    <name evidence="3" type="ORF">AELLOGFF_01034</name>
</gene>
<dbReference type="Pfam" id="PF02470">
    <property type="entry name" value="MlaD"/>
    <property type="match status" value="1"/>
</dbReference>
<evidence type="ECO:0000256" key="1">
    <source>
        <dbReference type="SAM" id="MobiDB-lite"/>
    </source>
</evidence>
<dbReference type="InterPro" id="IPR052336">
    <property type="entry name" value="MlaD_Phospholipid_Transporter"/>
</dbReference>
<dbReference type="OrthoDB" id="4741753at2"/>
<dbReference type="AlphaFoldDB" id="A0A5S9QWX9"/>
<protein>
    <recommendedName>
        <fullName evidence="2">Mce/MlaD domain-containing protein</fullName>
    </recommendedName>
</protein>
<organism evidence="3 4">
    <name type="scientific">Mycolicibacterium vanbaalenii</name>
    <name type="common">Mycobacterium vanbaalenii</name>
    <dbReference type="NCBI Taxonomy" id="110539"/>
    <lineage>
        <taxon>Bacteria</taxon>
        <taxon>Bacillati</taxon>
        <taxon>Actinomycetota</taxon>
        <taxon>Actinomycetes</taxon>
        <taxon>Mycobacteriales</taxon>
        <taxon>Mycobacteriaceae</taxon>
        <taxon>Mycolicibacterium</taxon>
    </lineage>
</organism>
<dbReference type="PANTHER" id="PTHR33371:SF16">
    <property type="entry name" value="MCE-FAMILY PROTEIN MCE3F"/>
    <property type="match status" value="1"/>
</dbReference>
<evidence type="ECO:0000259" key="2">
    <source>
        <dbReference type="Pfam" id="PF02470"/>
    </source>
</evidence>
<proteinExistence type="predicted"/>
<feature type="domain" description="Mce/MlaD" evidence="2">
    <location>
        <begin position="40"/>
        <end position="117"/>
    </location>
</feature>
<feature type="region of interest" description="Disordered" evidence="1">
    <location>
        <begin position="433"/>
        <end position="461"/>
    </location>
</feature>
<accession>A0A5S9QWX9</accession>
<sequence>MLTRLVRIQLTIFAVFSVIGMTAMAVNYIQVPTLLGIGRITVTVELPATGGLYRFGNVTYRGMQMGRVTDVRVVRKGHRPIVEAELSLMRSPRVPADLVAGIHSVSAIGEIYVDLRPRTSSGPFLRDGSVIASSDVVLPPQVGPMLDQVNALVDSVPEHRISDLLDESFKAFNGAGYDLSSLIDSSSKVAGDLNSVADRVGTLFDDSRPLIESQAETADSLRLWTRSLAGVTEQITDNDAQIRTLLSEAPGAADQATSLLEQVQPTLPILLANLTTVGQIGLTYNKSLETLFVIVPPVVGYTQAINPTNNATGLPIAVFRASASDPPACTVGFLPPSAWRSPADETVVDTPDGLHCKLPQDSPLLVRGARNIPCMGVPGKRAPTVEECYSDKPFQPLAMRQHVTGPYPIDPNLVSQGIPVDSRVDLDERIHAPIEGTPLPPEAATGPRESPPAVPNAFTPGGPAVAIAPYDPQTGRYATPDGRVLQQHDLAAGAPKTWQQMLIPGGGL</sequence>
<reference evidence="3 4" key="1">
    <citation type="submission" date="2019-11" db="EMBL/GenBank/DDBJ databases">
        <authorList>
            <person name="Holert J."/>
        </authorList>
    </citation>
    <scope>NUCLEOTIDE SEQUENCE [LARGE SCALE GENOMIC DNA]</scope>
    <source>
        <strain evidence="3">BC8_1</strain>
    </source>
</reference>